<dbReference type="UniPathway" id="UPA00214"/>
<keyword evidence="8 9" id="KW-0119">Carbohydrate metabolism</keyword>
<evidence type="ECO:0000259" key="10">
    <source>
        <dbReference type="Pfam" id="PF01087"/>
    </source>
</evidence>
<comment type="pathway">
    <text evidence="9">Carbohydrate metabolism; galactose metabolism.</text>
</comment>
<dbReference type="EMBL" id="CP031124">
    <property type="protein sequence ID" value="AXF86479.1"/>
    <property type="molecule type" value="Genomic_DNA"/>
</dbReference>
<dbReference type="PANTHER" id="PTHR39191">
    <property type="entry name" value="GALACTOSE-1-PHOSPHATE URIDYLYLTRANSFERASE"/>
    <property type="match status" value="1"/>
</dbReference>
<evidence type="ECO:0000259" key="11">
    <source>
        <dbReference type="Pfam" id="PF02744"/>
    </source>
</evidence>
<feature type="domain" description="Galactose-1-phosphate uridyl transferase N-terminal" evidence="10">
    <location>
        <begin position="23"/>
        <end position="234"/>
    </location>
</feature>
<gene>
    <name evidence="9 12" type="primary">galT</name>
    <name evidence="12" type="ORF">DTO96_102233</name>
</gene>
<dbReference type="PROSITE" id="PS01163">
    <property type="entry name" value="GAL_P_UDP_TRANSF_II"/>
    <property type="match status" value="1"/>
</dbReference>
<evidence type="ECO:0000256" key="2">
    <source>
        <dbReference type="ARBA" id="ARBA00004496"/>
    </source>
</evidence>
<dbReference type="Pfam" id="PF02744">
    <property type="entry name" value="GalP_UDP_tr_C"/>
    <property type="match status" value="1"/>
</dbReference>
<evidence type="ECO:0000256" key="4">
    <source>
        <dbReference type="ARBA" id="ARBA00022490"/>
    </source>
</evidence>
<protein>
    <recommendedName>
        <fullName evidence="9">Galactose-1-phosphate uridylyltransferase</fullName>
        <shortName evidence="9">Gal-1-P uridylyltransferase</shortName>
        <ecNumber evidence="9">2.7.7.12</ecNumber>
    </recommendedName>
    <alternativeName>
        <fullName evidence="9">UDP-glucose--hexose-1-phosphate uridylyltransferase</fullName>
    </alternativeName>
</protein>
<dbReference type="InterPro" id="IPR023425">
    <property type="entry name" value="GalP_uridyl_Trfase_II_CS"/>
</dbReference>
<keyword evidence="5 9" id="KW-0808">Transferase</keyword>
<evidence type="ECO:0000256" key="9">
    <source>
        <dbReference type="HAMAP-Rule" id="MF_00571"/>
    </source>
</evidence>
<evidence type="ECO:0000256" key="3">
    <source>
        <dbReference type="ARBA" id="ARBA00008706"/>
    </source>
</evidence>
<feature type="domain" description="Galactose-1-phosphate uridyl transferase C-terminal" evidence="11">
    <location>
        <begin position="250"/>
        <end position="423"/>
    </location>
</feature>
<dbReference type="InterPro" id="IPR000766">
    <property type="entry name" value="GalP_uridyl_Trfase_II"/>
</dbReference>
<dbReference type="InterPro" id="IPR005849">
    <property type="entry name" value="GalP_Utransf_N"/>
</dbReference>
<evidence type="ECO:0000256" key="8">
    <source>
        <dbReference type="ARBA" id="ARBA00023277"/>
    </source>
</evidence>
<keyword evidence="7 9" id="KW-0299">Galactose metabolism</keyword>
<dbReference type="KEGG" id="hyf:DTO96_102233"/>
<comment type="subcellular location">
    <subcellularLocation>
        <location evidence="2 9">Cytoplasm</location>
    </subcellularLocation>
</comment>
<dbReference type="GO" id="GO:0008108">
    <property type="term" value="F:UDP-glucose:hexose-1-phosphate uridylyltransferase activity"/>
    <property type="evidence" value="ECO:0007669"/>
    <property type="project" value="UniProtKB-UniRule"/>
</dbReference>
<evidence type="ECO:0000256" key="1">
    <source>
        <dbReference type="ARBA" id="ARBA00001107"/>
    </source>
</evidence>
<evidence type="ECO:0000256" key="7">
    <source>
        <dbReference type="ARBA" id="ARBA00023144"/>
    </source>
</evidence>
<keyword evidence="13" id="KW-1185">Reference proteome</keyword>
<keyword evidence="6 9" id="KW-0548">Nucleotidyltransferase</keyword>
<evidence type="ECO:0000313" key="12">
    <source>
        <dbReference type="EMBL" id="AXF86479.1"/>
    </source>
</evidence>
<dbReference type="RefSeq" id="WP_114563550.1">
    <property type="nucleotide sequence ID" value="NZ_CP031124.1"/>
</dbReference>
<dbReference type="HAMAP" id="MF_00571">
    <property type="entry name" value="GalP_UDP_trans"/>
    <property type="match status" value="1"/>
</dbReference>
<proteinExistence type="inferred from homology"/>
<dbReference type="PIRSF" id="PIRSF006005">
    <property type="entry name" value="GalT_BS"/>
    <property type="match status" value="1"/>
</dbReference>
<comment type="similarity">
    <text evidence="3 9">Belongs to the galactose-1-phosphate uridylyltransferase type 2 family.</text>
</comment>
<dbReference type="OrthoDB" id="2293at2"/>
<dbReference type="GO" id="GO:0006012">
    <property type="term" value="P:galactose metabolic process"/>
    <property type="evidence" value="ECO:0007669"/>
    <property type="project" value="UniProtKB-UniRule"/>
</dbReference>
<dbReference type="EC" id="2.7.7.12" evidence="9"/>
<dbReference type="Pfam" id="PF01087">
    <property type="entry name" value="GalP_UDP_transf"/>
    <property type="match status" value="1"/>
</dbReference>
<dbReference type="GO" id="GO:0005737">
    <property type="term" value="C:cytoplasm"/>
    <property type="evidence" value="ECO:0007669"/>
    <property type="project" value="UniProtKB-SubCell"/>
</dbReference>
<evidence type="ECO:0000256" key="5">
    <source>
        <dbReference type="ARBA" id="ARBA00022679"/>
    </source>
</evidence>
<evidence type="ECO:0000313" key="13">
    <source>
        <dbReference type="Proteomes" id="UP000252182"/>
    </source>
</evidence>
<evidence type="ECO:0000256" key="6">
    <source>
        <dbReference type="ARBA" id="ARBA00022695"/>
    </source>
</evidence>
<dbReference type="Proteomes" id="UP000252182">
    <property type="component" value="Chromosome"/>
</dbReference>
<reference evidence="13" key="1">
    <citation type="submission" date="2018-07" db="EMBL/GenBank/DDBJ databases">
        <authorList>
            <person name="Kim H."/>
        </authorList>
    </citation>
    <scope>NUCLEOTIDE SEQUENCE [LARGE SCALE GENOMIC DNA]</scope>
    <source>
        <strain evidence="13">F02</strain>
    </source>
</reference>
<dbReference type="NCBIfam" id="NF003629">
    <property type="entry name" value="PRK05270.1-2"/>
    <property type="match status" value="1"/>
</dbReference>
<name>A0A345DDP1_9BURK</name>
<keyword evidence="4 9" id="KW-0963">Cytoplasm</keyword>
<sequence length="501" mass="56025">MRVCTAIARLVEYGIEQQLCLPSDAMYVRHRLMALLKQDSWFEPNAGLVAPAFGGVQGLLDELLACALERNLLPNDGITQKDLFDTALMDCLLPPPSVAQRAFADDFAQSPVQATDAYYHQSRASNYVRVARIAKNLTWVYDSPFGVLDVTVNLSKPEKDPKAIIAEGASKSEAYPLCLLCRENEGYAGRVNHPARQNLRLMPLNLCDEPWFLQYSPYEYYTEHCIVLKATHEPMSISKQTFARLLSFVEQFPHYFVGSNADLPIVGGSILSHDHFQGGRYEFAMANAQPLHSQVSSQQPDVTMHLLHWPMSVVRLVGEHAASVLSVADDVLRRWRAYSDASVEVLAFSGEEHTPHNTITPIARQRNGLFELDLVLRNNRTSAEHPLGIFHPHEELHHIKKENIGLIEVMGLAVLPDRLAASMAIMQRCLEGQAQFNDYPELSAHAAWFAAVAKEYDGHSDAQTFVRAQVGRVFEQVLVHAGVFKQTDAGITAFKQFLSDF</sequence>
<dbReference type="InterPro" id="IPR005850">
    <property type="entry name" value="GalP_Utransf_C"/>
</dbReference>
<organism evidence="12 13">
    <name type="scientific">Ephemeroptericola cinctiostellae</name>
    <dbReference type="NCBI Taxonomy" id="2268024"/>
    <lineage>
        <taxon>Bacteria</taxon>
        <taxon>Pseudomonadati</taxon>
        <taxon>Pseudomonadota</taxon>
        <taxon>Betaproteobacteria</taxon>
        <taxon>Burkholderiales</taxon>
        <taxon>Burkholderiaceae</taxon>
        <taxon>Ephemeroptericola</taxon>
    </lineage>
</organism>
<dbReference type="PANTHER" id="PTHR39191:SF1">
    <property type="entry name" value="DUF4922 DOMAIN-CONTAINING PROTEIN"/>
    <property type="match status" value="1"/>
</dbReference>
<dbReference type="AlphaFoldDB" id="A0A345DDP1"/>
<comment type="catalytic activity">
    <reaction evidence="1 9">
        <text>alpha-D-galactose 1-phosphate + UDP-alpha-D-glucose = alpha-D-glucose 1-phosphate + UDP-alpha-D-galactose</text>
        <dbReference type="Rhea" id="RHEA:13989"/>
        <dbReference type="ChEBI" id="CHEBI:58336"/>
        <dbReference type="ChEBI" id="CHEBI:58601"/>
        <dbReference type="ChEBI" id="CHEBI:58885"/>
        <dbReference type="ChEBI" id="CHEBI:66914"/>
        <dbReference type="EC" id="2.7.7.12"/>
    </reaction>
</comment>
<accession>A0A345DDP1</accession>